<evidence type="ECO:0000256" key="1">
    <source>
        <dbReference type="SAM" id="Phobius"/>
    </source>
</evidence>
<keyword evidence="1" id="KW-0812">Transmembrane</keyword>
<keyword evidence="3" id="KW-1185">Reference proteome</keyword>
<reference evidence="2 3" key="1">
    <citation type="submission" date="2022-07" db="EMBL/GenBank/DDBJ databases">
        <title>Methylomonas rivi sp. nov., Methylomonas rosea sp. nov., Methylomonas aureus sp. nov. and Methylomonas subterranea sp. nov., four novel methanotrophs isolated from a freshwater creek and the deep terrestrial subsurface.</title>
        <authorList>
            <person name="Abin C."/>
            <person name="Sankaranarayanan K."/>
            <person name="Garner C."/>
            <person name="Sindelar R."/>
            <person name="Kotary K."/>
            <person name="Garner R."/>
            <person name="Barclay S."/>
            <person name="Lawson P."/>
            <person name="Krumholz L."/>
        </authorList>
    </citation>
    <scope>NUCLEOTIDE SEQUENCE [LARGE SCALE GENOMIC DNA]</scope>
    <source>
        <strain evidence="2 3">WSC-6</strain>
    </source>
</reference>
<feature type="transmembrane region" description="Helical" evidence="1">
    <location>
        <begin position="93"/>
        <end position="115"/>
    </location>
</feature>
<organism evidence="2 3">
    <name type="scientific">Methylomonas rivi</name>
    <dbReference type="NCBI Taxonomy" id="2952226"/>
    <lineage>
        <taxon>Bacteria</taxon>
        <taxon>Pseudomonadati</taxon>
        <taxon>Pseudomonadota</taxon>
        <taxon>Gammaproteobacteria</taxon>
        <taxon>Methylococcales</taxon>
        <taxon>Methylococcaceae</taxon>
        <taxon>Methylomonas</taxon>
    </lineage>
</organism>
<protein>
    <recommendedName>
        <fullName evidence="4">VPLPA-CTERM sorting domain-containing protein</fullName>
    </recommendedName>
</protein>
<dbReference type="EMBL" id="JANIBK010000023">
    <property type="protein sequence ID" value="MCQ8128125.1"/>
    <property type="molecule type" value="Genomic_DNA"/>
</dbReference>
<gene>
    <name evidence="2" type="ORF">NP596_06605</name>
</gene>
<evidence type="ECO:0008006" key="4">
    <source>
        <dbReference type="Google" id="ProtNLM"/>
    </source>
</evidence>
<proteinExistence type="predicted"/>
<evidence type="ECO:0000313" key="2">
    <source>
        <dbReference type="EMBL" id="MCQ8128125.1"/>
    </source>
</evidence>
<dbReference type="Proteomes" id="UP001524586">
    <property type="component" value="Unassembled WGS sequence"/>
</dbReference>
<comment type="caution">
    <text evidence="2">The sequence shown here is derived from an EMBL/GenBank/DDBJ whole genome shotgun (WGS) entry which is preliminary data.</text>
</comment>
<sequence length="128" mass="13954">MFYINLGNNGLVGTSGNSISCSGPNFCLNYSGPFDNLGGAYWYAQMYAQRTPDNRQYVAPNDIWVFSLATGEQTHGVANANKLYAWAVRDGDVAAAPIPASIWFFATSLMAFGALSIRRQKNQILSTN</sequence>
<name>A0ABT1U2U8_9GAMM</name>
<evidence type="ECO:0000313" key="3">
    <source>
        <dbReference type="Proteomes" id="UP001524586"/>
    </source>
</evidence>
<accession>A0ABT1U2U8</accession>
<keyword evidence="1" id="KW-0472">Membrane</keyword>
<keyword evidence="1" id="KW-1133">Transmembrane helix</keyword>
<dbReference type="RefSeq" id="WP_256614496.1">
    <property type="nucleotide sequence ID" value="NZ_JANIBK010000023.1"/>
</dbReference>